<keyword evidence="4" id="KW-0238">DNA-binding</keyword>
<sequence>MVAVQDDDAGELVARARDGDGAAWTRLVERYSGLLWSIARSHGLDDADAGDVVQTSWLRLVERIGALDDPAATGCWLATTARNECLRLVRRRARELPPAALVTHGGLGLSGVPGTYRGSGPDEVAVVRDRVGRVGAALDALPRRCRTLLRLFAQAASYAELAAALGIPVGSVGPTRARCLSALRRLVP</sequence>
<evidence type="ECO:0000259" key="6">
    <source>
        <dbReference type="Pfam" id="PF04542"/>
    </source>
</evidence>
<dbReference type="EMBL" id="BAAAMR010000013">
    <property type="protein sequence ID" value="GAA2128964.1"/>
    <property type="molecule type" value="Genomic_DNA"/>
</dbReference>
<keyword evidence="2" id="KW-0805">Transcription regulation</keyword>
<dbReference type="Gene3D" id="1.10.10.10">
    <property type="entry name" value="Winged helix-like DNA-binding domain superfamily/Winged helix DNA-binding domain"/>
    <property type="match status" value="1"/>
</dbReference>
<dbReference type="SUPFAM" id="SSF88659">
    <property type="entry name" value="Sigma3 and sigma4 domains of RNA polymerase sigma factors"/>
    <property type="match status" value="1"/>
</dbReference>
<proteinExistence type="inferred from homology"/>
<dbReference type="Pfam" id="PF04542">
    <property type="entry name" value="Sigma70_r2"/>
    <property type="match status" value="1"/>
</dbReference>
<dbReference type="PANTHER" id="PTHR43133">
    <property type="entry name" value="RNA POLYMERASE ECF-TYPE SIGMA FACTO"/>
    <property type="match status" value="1"/>
</dbReference>
<dbReference type="InterPro" id="IPR013324">
    <property type="entry name" value="RNA_pol_sigma_r3/r4-like"/>
</dbReference>
<evidence type="ECO:0000256" key="4">
    <source>
        <dbReference type="ARBA" id="ARBA00023125"/>
    </source>
</evidence>
<dbReference type="InterPro" id="IPR007627">
    <property type="entry name" value="RNA_pol_sigma70_r2"/>
</dbReference>
<gene>
    <name evidence="7" type="ORF">GCM10009727_20070</name>
</gene>
<keyword evidence="8" id="KW-1185">Reference proteome</keyword>
<comment type="similarity">
    <text evidence="1">Belongs to the sigma-70 factor family. ECF subfamily.</text>
</comment>
<accession>A0ABN2YKU2</accession>
<reference evidence="7 8" key="1">
    <citation type="journal article" date="2019" name="Int. J. Syst. Evol. Microbiol.">
        <title>The Global Catalogue of Microorganisms (GCM) 10K type strain sequencing project: providing services to taxonomists for standard genome sequencing and annotation.</title>
        <authorList>
            <consortium name="The Broad Institute Genomics Platform"/>
            <consortium name="The Broad Institute Genome Sequencing Center for Infectious Disease"/>
            <person name="Wu L."/>
            <person name="Ma J."/>
        </authorList>
    </citation>
    <scope>NUCLEOTIDE SEQUENCE [LARGE SCALE GENOMIC DNA]</scope>
    <source>
        <strain evidence="7 8">JCM 13850</strain>
    </source>
</reference>
<protein>
    <submittedName>
        <fullName evidence="7">Sigma-70 family RNA polymerase sigma factor</fullName>
    </submittedName>
</protein>
<dbReference type="InterPro" id="IPR014284">
    <property type="entry name" value="RNA_pol_sigma-70_dom"/>
</dbReference>
<dbReference type="InterPro" id="IPR039425">
    <property type="entry name" value="RNA_pol_sigma-70-like"/>
</dbReference>
<evidence type="ECO:0000256" key="5">
    <source>
        <dbReference type="ARBA" id="ARBA00023163"/>
    </source>
</evidence>
<name>A0ABN2YKU2_9ACTN</name>
<keyword evidence="5" id="KW-0804">Transcription</keyword>
<dbReference type="InterPro" id="IPR013325">
    <property type="entry name" value="RNA_pol_sigma_r2"/>
</dbReference>
<organism evidence="7 8">
    <name type="scientific">Actinomadura napierensis</name>
    <dbReference type="NCBI Taxonomy" id="267854"/>
    <lineage>
        <taxon>Bacteria</taxon>
        <taxon>Bacillati</taxon>
        <taxon>Actinomycetota</taxon>
        <taxon>Actinomycetes</taxon>
        <taxon>Streptosporangiales</taxon>
        <taxon>Thermomonosporaceae</taxon>
        <taxon>Actinomadura</taxon>
    </lineage>
</organism>
<evidence type="ECO:0000313" key="7">
    <source>
        <dbReference type="EMBL" id="GAA2128964.1"/>
    </source>
</evidence>
<dbReference type="InterPro" id="IPR036388">
    <property type="entry name" value="WH-like_DNA-bd_sf"/>
</dbReference>
<evidence type="ECO:0000256" key="1">
    <source>
        <dbReference type="ARBA" id="ARBA00010641"/>
    </source>
</evidence>
<dbReference type="NCBIfam" id="TIGR02937">
    <property type="entry name" value="sigma70-ECF"/>
    <property type="match status" value="1"/>
</dbReference>
<dbReference type="PANTHER" id="PTHR43133:SF8">
    <property type="entry name" value="RNA POLYMERASE SIGMA FACTOR HI_1459-RELATED"/>
    <property type="match status" value="1"/>
</dbReference>
<keyword evidence="3" id="KW-0731">Sigma factor</keyword>
<dbReference type="SUPFAM" id="SSF88946">
    <property type="entry name" value="Sigma2 domain of RNA polymerase sigma factors"/>
    <property type="match status" value="1"/>
</dbReference>
<evidence type="ECO:0000256" key="3">
    <source>
        <dbReference type="ARBA" id="ARBA00023082"/>
    </source>
</evidence>
<dbReference type="Gene3D" id="1.10.1740.10">
    <property type="match status" value="1"/>
</dbReference>
<feature type="domain" description="RNA polymerase sigma-70 region 2" evidence="6">
    <location>
        <begin position="27"/>
        <end position="94"/>
    </location>
</feature>
<dbReference type="Proteomes" id="UP001501020">
    <property type="component" value="Unassembled WGS sequence"/>
</dbReference>
<evidence type="ECO:0000313" key="8">
    <source>
        <dbReference type="Proteomes" id="UP001501020"/>
    </source>
</evidence>
<evidence type="ECO:0000256" key="2">
    <source>
        <dbReference type="ARBA" id="ARBA00023015"/>
    </source>
</evidence>
<comment type="caution">
    <text evidence="7">The sequence shown here is derived from an EMBL/GenBank/DDBJ whole genome shotgun (WGS) entry which is preliminary data.</text>
</comment>